<evidence type="ECO:0000313" key="2">
    <source>
        <dbReference type="EMBL" id="CAL1574286.1"/>
    </source>
</evidence>
<gene>
    <name evidence="2" type="ORF">KC01_LOCUS6023</name>
</gene>
<name>A0AAV2JCV7_KNICA</name>
<evidence type="ECO:0000313" key="3">
    <source>
        <dbReference type="Proteomes" id="UP001497482"/>
    </source>
</evidence>
<feature type="compositionally biased region" description="Pro residues" evidence="1">
    <location>
        <begin position="90"/>
        <end position="112"/>
    </location>
</feature>
<proteinExistence type="predicted"/>
<keyword evidence="3" id="KW-1185">Reference proteome</keyword>
<sequence>MQKRPKTPGPCSHRRVVSDSPARTRARSNRDIKNKGRVTCKQDRVLPFHCGPSRTRAPGTSSWSGTGSKSSFVRADGDSPVGATARPDPVESPPPPLTAHPLPSLPHPPPRSPSCGRDMS</sequence>
<feature type="compositionally biased region" description="Low complexity" evidence="1">
    <location>
        <begin position="59"/>
        <end position="71"/>
    </location>
</feature>
<organism evidence="2 3">
    <name type="scientific">Knipowitschia caucasica</name>
    <name type="common">Caucasian dwarf goby</name>
    <name type="synonym">Pomatoschistus caucasicus</name>
    <dbReference type="NCBI Taxonomy" id="637954"/>
    <lineage>
        <taxon>Eukaryota</taxon>
        <taxon>Metazoa</taxon>
        <taxon>Chordata</taxon>
        <taxon>Craniata</taxon>
        <taxon>Vertebrata</taxon>
        <taxon>Euteleostomi</taxon>
        <taxon>Actinopterygii</taxon>
        <taxon>Neopterygii</taxon>
        <taxon>Teleostei</taxon>
        <taxon>Neoteleostei</taxon>
        <taxon>Acanthomorphata</taxon>
        <taxon>Gobiaria</taxon>
        <taxon>Gobiiformes</taxon>
        <taxon>Gobioidei</taxon>
        <taxon>Gobiidae</taxon>
        <taxon>Gobiinae</taxon>
        <taxon>Knipowitschia</taxon>
    </lineage>
</organism>
<reference evidence="2 3" key="1">
    <citation type="submission" date="2024-04" db="EMBL/GenBank/DDBJ databases">
        <authorList>
            <person name="Waldvogel A.-M."/>
            <person name="Schoenle A."/>
        </authorList>
    </citation>
    <scope>NUCLEOTIDE SEQUENCE [LARGE SCALE GENOMIC DNA]</scope>
</reference>
<dbReference type="AlphaFoldDB" id="A0AAV2JCV7"/>
<dbReference type="EMBL" id="OZ035833">
    <property type="protein sequence ID" value="CAL1574286.1"/>
    <property type="molecule type" value="Genomic_DNA"/>
</dbReference>
<protein>
    <submittedName>
        <fullName evidence="2">Uncharacterized protein</fullName>
    </submittedName>
</protein>
<feature type="compositionally biased region" description="Basic and acidic residues" evidence="1">
    <location>
        <begin position="28"/>
        <end position="46"/>
    </location>
</feature>
<dbReference type="Proteomes" id="UP001497482">
    <property type="component" value="Chromosome 11"/>
</dbReference>
<feature type="region of interest" description="Disordered" evidence="1">
    <location>
        <begin position="1"/>
        <end position="120"/>
    </location>
</feature>
<evidence type="ECO:0000256" key="1">
    <source>
        <dbReference type="SAM" id="MobiDB-lite"/>
    </source>
</evidence>
<accession>A0AAV2JCV7</accession>